<protein>
    <submittedName>
        <fullName evidence="2">AAA domain (Dynein-related subfamily)</fullName>
    </submittedName>
</protein>
<dbReference type="Pfam" id="PF07728">
    <property type="entry name" value="AAA_5"/>
    <property type="match status" value="1"/>
</dbReference>
<keyword evidence="3" id="KW-1185">Reference proteome</keyword>
<evidence type="ECO:0000259" key="1">
    <source>
        <dbReference type="SMART" id="SM00382"/>
    </source>
</evidence>
<dbReference type="STRING" id="92487.SAMN02745130_03325"/>
<dbReference type="OrthoDB" id="9783370at2"/>
<name>A0A1T4XQX8_9GAMM</name>
<reference evidence="3" key="1">
    <citation type="submission" date="2017-02" db="EMBL/GenBank/DDBJ databases">
        <authorList>
            <person name="Varghese N."/>
            <person name="Submissions S."/>
        </authorList>
    </citation>
    <scope>NUCLEOTIDE SEQUENCE [LARGE SCALE GENOMIC DNA]</scope>
    <source>
        <strain evidence="3">ATCC 49788</strain>
    </source>
</reference>
<evidence type="ECO:0000313" key="3">
    <source>
        <dbReference type="Proteomes" id="UP000190460"/>
    </source>
</evidence>
<dbReference type="Proteomes" id="UP000190460">
    <property type="component" value="Unassembled WGS sequence"/>
</dbReference>
<dbReference type="GO" id="GO:0005524">
    <property type="term" value="F:ATP binding"/>
    <property type="evidence" value="ECO:0007669"/>
    <property type="project" value="InterPro"/>
</dbReference>
<gene>
    <name evidence="2" type="ORF">SAMN02745130_03325</name>
</gene>
<dbReference type="InterPro" id="IPR050764">
    <property type="entry name" value="CbbQ/NirQ/NorQ/GpvN"/>
</dbReference>
<evidence type="ECO:0000313" key="2">
    <source>
        <dbReference type="EMBL" id="SKA91947.1"/>
    </source>
</evidence>
<dbReference type="PANTHER" id="PTHR42759:SF6">
    <property type="entry name" value="REGULATORY PROTEIN-RELATED"/>
    <property type="match status" value="1"/>
</dbReference>
<dbReference type="Gene3D" id="3.40.50.300">
    <property type="entry name" value="P-loop containing nucleotide triphosphate hydrolases"/>
    <property type="match status" value="1"/>
</dbReference>
<dbReference type="InterPro" id="IPR003593">
    <property type="entry name" value="AAA+_ATPase"/>
</dbReference>
<accession>A0A1T4XQX8</accession>
<dbReference type="InterPro" id="IPR027417">
    <property type="entry name" value="P-loop_NTPase"/>
</dbReference>
<dbReference type="PANTHER" id="PTHR42759">
    <property type="entry name" value="MOXR FAMILY PROTEIN"/>
    <property type="match status" value="1"/>
</dbReference>
<dbReference type="AlphaFoldDB" id="A0A1T4XQX8"/>
<dbReference type="EMBL" id="FUYB01000021">
    <property type="protein sequence ID" value="SKA91947.1"/>
    <property type="molecule type" value="Genomic_DNA"/>
</dbReference>
<feature type="domain" description="AAA+ ATPase" evidence="1">
    <location>
        <begin position="39"/>
        <end position="235"/>
    </location>
</feature>
<dbReference type="GO" id="GO:0016887">
    <property type="term" value="F:ATP hydrolysis activity"/>
    <property type="evidence" value="ECO:0007669"/>
    <property type="project" value="InterPro"/>
</dbReference>
<dbReference type="InterPro" id="IPR011704">
    <property type="entry name" value="ATPase_dyneun-rel_AAA"/>
</dbReference>
<dbReference type="SUPFAM" id="SSF52540">
    <property type="entry name" value="P-loop containing nucleoside triphosphate hydrolases"/>
    <property type="match status" value="1"/>
</dbReference>
<organism evidence="2 3">
    <name type="scientific">Thiothrix eikelboomii</name>
    <dbReference type="NCBI Taxonomy" id="92487"/>
    <lineage>
        <taxon>Bacteria</taxon>
        <taxon>Pseudomonadati</taxon>
        <taxon>Pseudomonadota</taxon>
        <taxon>Gammaproteobacteria</taxon>
        <taxon>Thiotrichales</taxon>
        <taxon>Thiotrichaceae</taxon>
        <taxon>Thiothrix</taxon>
    </lineage>
</organism>
<proteinExistence type="predicted"/>
<dbReference type="SMART" id="SM00382">
    <property type="entry name" value="AAA"/>
    <property type="match status" value="1"/>
</dbReference>
<dbReference type="RefSeq" id="WP_078923768.1">
    <property type="nucleotide sequence ID" value="NZ_FUYB01000021.1"/>
</dbReference>
<sequence length="335" mass="37088">MNLLAQDLRQQEIIADTGERVQHVFEPKAIQAINAALAVQRPLLLWGEPGIGKSQLAKAAAQALERVFIPFVADAHTEAHDLLWRFDAIARLAEAQIQTAVAHDRAALAMKNFIIPGPLWWAFNWGSALQVIAPDRSNHLGQICQRHPPQIHAGCAVANGVVVLIDEIDKADSSVPNGLLEALGARRFQPQGFEQVVSCQGVAPLIMITTNEEQRLPDAFMRRCLSLHLSFPKDASQMQFLLQRALPNFKALHQESYPALGDKTVLEVAAEMLIQDRAYAKTKNLYPLPGLAEYFDLLRGVERLSAATGQKPLDLIQQLQQFTYQKHPGFHAQGV</sequence>